<dbReference type="HOGENOM" id="CLU_2244253_0_0_10"/>
<accession>B0MUJ7</accession>
<dbReference type="Proteomes" id="UP000005819">
    <property type="component" value="Unassembled WGS sequence"/>
</dbReference>
<proteinExistence type="predicted"/>
<dbReference type="Pfam" id="PF20449">
    <property type="entry name" value="DUF6706"/>
    <property type="match status" value="1"/>
</dbReference>
<evidence type="ECO:0000313" key="2">
    <source>
        <dbReference type="Proteomes" id="UP000005819"/>
    </source>
</evidence>
<comment type="caution">
    <text evidence="1">The sequence shown here is derived from an EMBL/GenBank/DDBJ whole genome shotgun (WGS) entry which is preliminary data.</text>
</comment>
<gene>
    <name evidence="1" type="ORF">ALIPUT_00703</name>
</gene>
<reference evidence="1" key="2">
    <citation type="submission" date="2013-09" db="EMBL/GenBank/DDBJ databases">
        <title>Draft genome sequence of Alistipes putredinis (DSM 17216).</title>
        <authorList>
            <person name="Sudarsanam P."/>
            <person name="Ley R."/>
            <person name="Guruge J."/>
            <person name="Turnbaugh P.J."/>
            <person name="Mahowald M."/>
            <person name="Liep D."/>
            <person name="Gordon J."/>
        </authorList>
    </citation>
    <scope>NUCLEOTIDE SEQUENCE</scope>
    <source>
        <strain evidence="1">DSM 17216</strain>
    </source>
</reference>
<evidence type="ECO:0000313" key="1">
    <source>
        <dbReference type="EMBL" id="EDS03652.1"/>
    </source>
</evidence>
<name>B0MUJ7_9BACT</name>
<dbReference type="OrthoDB" id="9883759at2"/>
<keyword evidence="2" id="KW-1185">Reference proteome</keyword>
<dbReference type="GeneID" id="73803711"/>
<dbReference type="EMBL" id="ABFK02000017">
    <property type="protein sequence ID" value="EDS03652.1"/>
    <property type="molecule type" value="Genomic_DNA"/>
</dbReference>
<organism evidence="1 2">
    <name type="scientific">Alistipes putredinis DSM 17216</name>
    <dbReference type="NCBI Taxonomy" id="445970"/>
    <lineage>
        <taxon>Bacteria</taxon>
        <taxon>Pseudomonadati</taxon>
        <taxon>Bacteroidota</taxon>
        <taxon>Bacteroidia</taxon>
        <taxon>Bacteroidales</taxon>
        <taxon>Rikenellaceae</taxon>
        <taxon>Alistipes</taxon>
    </lineage>
</organism>
<reference evidence="1" key="1">
    <citation type="submission" date="2007-10" db="EMBL/GenBank/DDBJ databases">
        <authorList>
            <person name="Fulton L."/>
            <person name="Clifton S."/>
            <person name="Fulton B."/>
            <person name="Xu J."/>
            <person name="Minx P."/>
            <person name="Pepin K.H."/>
            <person name="Johnson M."/>
            <person name="Thiruvilangam P."/>
            <person name="Bhonagiri V."/>
            <person name="Nash W.E."/>
            <person name="Mardis E.R."/>
            <person name="Wilson R.K."/>
        </authorList>
    </citation>
    <scope>NUCLEOTIDE SEQUENCE [LARGE SCALE GENOMIC DNA]</scope>
    <source>
        <strain evidence="1">DSM 17216</strain>
    </source>
</reference>
<protein>
    <submittedName>
        <fullName evidence="1">Uncharacterized protein</fullName>
    </submittedName>
</protein>
<dbReference type="RefSeq" id="WP_004329535.1">
    <property type="nucleotide sequence ID" value="NZ_DS499580.1"/>
</dbReference>
<sequence>MKNFEAISASLYPYDVDPFLKEKACIDEGIDTQADYTVTDKISVAKATIAILRNLIVLASESNGGYSLSYTDKLEKRIFHIAKENGLDDIAEEFDTRSKITDISDQW</sequence>
<dbReference type="eggNOG" id="ENOG5033XUI">
    <property type="taxonomic scope" value="Bacteria"/>
</dbReference>
<dbReference type="AlphaFoldDB" id="B0MUJ7"/>
<dbReference type="InterPro" id="IPR046552">
    <property type="entry name" value="DUF6706"/>
</dbReference>